<feature type="compositionally biased region" description="Low complexity" evidence="1">
    <location>
        <begin position="380"/>
        <end position="402"/>
    </location>
</feature>
<reference evidence="2" key="1">
    <citation type="submission" date="2023-10" db="EMBL/GenBank/DDBJ databases">
        <authorList>
            <person name="Chen Y."/>
            <person name="Shah S."/>
            <person name="Dougan E. K."/>
            <person name="Thang M."/>
            <person name="Chan C."/>
        </authorList>
    </citation>
    <scope>NUCLEOTIDE SEQUENCE [LARGE SCALE GENOMIC DNA]</scope>
</reference>
<feature type="compositionally biased region" description="Basic and acidic residues" evidence="1">
    <location>
        <begin position="119"/>
        <end position="129"/>
    </location>
</feature>
<feature type="compositionally biased region" description="Basic residues" evidence="1">
    <location>
        <begin position="81"/>
        <end position="91"/>
    </location>
</feature>
<feature type="compositionally biased region" description="Pro residues" evidence="1">
    <location>
        <begin position="164"/>
        <end position="173"/>
    </location>
</feature>
<feature type="region of interest" description="Disordered" evidence="1">
    <location>
        <begin position="371"/>
        <end position="417"/>
    </location>
</feature>
<proteinExistence type="predicted"/>
<comment type="caution">
    <text evidence="2">The sequence shown here is derived from an EMBL/GenBank/DDBJ whole genome shotgun (WGS) entry which is preliminary data.</text>
</comment>
<feature type="compositionally biased region" description="Low complexity" evidence="1">
    <location>
        <begin position="1"/>
        <end position="17"/>
    </location>
</feature>
<evidence type="ECO:0000256" key="1">
    <source>
        <dbReference type="SAM" id="MobiDB-lite"/>
    </source>
</evidence>
<feature type="region of interest" description="Disordered" evidence="1">
    <location>
        <begin position="157"/>
        <end position="176"/>
    </location>
</feature>
<evidence type="ECO:0000313" key="2">
    <source>
        <dbReference type="EMBL" id="CAK0823135.1"/>
    </source>
</evidence>
<dbReference type="SUPFAM" id="SSF50156">
    <property type="entry name" value="PDZ domain-like"/>
    <property type="match status" value="1"/>
</dbReference>
<protein>
    <recommendedName>
        <fullName evidence="4">PDZ domain-containing protein</fullName>
    </recommendedName>
</protein>
<feature type="region of interest" description="Disordered" evidence="1">
    <location>
        <begin position="1"/>
        <end position="129"/>
    </location>
</feature>
<evidence type="ECO:0000313" key="3">
    <source>
        <dbReference type="Proteomes" id="UP001189429"/>
    </source>
</evidence>
<accession>A0ABN9RWJ3</accession>
<evidence type="ECO:0008006" key="4">
    <source>
        <dbReference type="Google" id="ProtNLM"/>
    </source>
</evidence>
<sequence length="670" mass="66290">MRKPQTGSSALGATTTGPERPRRPRPRRKLSGCPRRPSPEVASGTPRGLEVGWGLQRQPRRLRFRGLGWHSRAAAPPAATRARRRQSRRQLLHPPRSQETAPAARRVSGRTRRTTSRSEGPRRPTPWRELRGCPRCPALEVGRELRRQARRLQLPGLEWHSRAPAPPPAPMAPRAPSYAAPRLRTALAWHVGDGSIQVPGTLGWSSSPALDSPRGDGARGAASEWSYETDDESVGGAAEAHAVAGAQRVSPVPFAGGGTGAAAASAAAPIARAGVALEGTRAAGGDDGPKAAVTTPAAAPAAQPGDGARGAASEGSYETDDESVGGAAEAHALAGAQRVPPVPLAGGGAGAAAASAAAPIARAGVALEGTRAAGGDDGPKAAVTTPAAAPAAQPGDGARGAASEWSYETDDESVGGAAEAHAVAGAQRVPPVPLAGGGAGAAAASAAAPIARAGVALEGTRAAAGDDGPKAAVTTPAAAPAAQPGDGARGAASEWSYETDDESVGGAAEAHAVAGAQRVPPVPLAGGGAGAAAASAAAPIARAGVALEGTRAAGGDDGPKGGAGPASPAGLEELLVPQGVRRLGFVPRFDPSGRVFVKQVSGGTWAAGRGVRAGDELLRVDGRAVPGASRGQESAAAHPRARLGSGPAAAFWKSLSSSGTPETLTGESKN</sequence>
<dbReference type="Proteomes" id="UP001189429">
    <property type="component" value="Unassembled WGS sequence"/>
</dbReference>
<dbReference type="InterPro" id="IPR036034">
    <property type="entry name" value="PDZ_sf"/>
</dbReference>
<feature type="region of interest" description="Disordered" evidence="1">
    <location>
        <begin position="462"/>
        <end position="507"/>
    </location>
</feature>
<feature type="compositionally biased region" description="Low complexity" evidence="1">
    <location>
        <begin position="290"/>
        <end position="312"/>
    </location>
</feature>
<name>A0ABN9RWJ3_9DINO</name>
<feature type="region of interest" description="Disordered" evidence="1">
    <location>
        <begin position="551"/>
        <end position="570"/>
    </location>
</feature>
<keyword evidence="3" id="KW-1185">Reference proteome</keyword>
<dbReference type="EMBL" id="CAUYUJ010008191">
    <property type="protein sequence ID" value="CAK0823135.1"/>
    <property type="molecule type" value="Genomic_DNA"/>
</dbReference>
<organism evidence="2 3">
    <name type="scientific">Prorocentrum cordatum</name>
    <dbReference type="NCBI Taxonomy" id="2364126"/>
    <lineage>
        <taxon>Eukaryota</taxon>
        <taxon>Sar</taxon>
        <taxon>Alveolata</taxon>
        <taxon>Dinophyceae</taxon>
        <taxon>Prorocentrales</taxon>
        <taxon>Prorocentraceae</taxon>
        <taxon>Prorocentrum</taxon>
    </lineage>
</organism>
<feature type="region of interest" description="Disordered" evidence="1">
    <location>
        <begin position="281"/>
        <end position="326"/>
    </location>
</feature>
<feature type="compositionally biased region" description="Low complexity" evidence="1">
    <location>
        <begin position="70"/>
        <end position="80"/>
    </location>
</feature>
<feature type="compositionally biased region" description="Low complexity" evidence="1">
    <location>
        <begin position="470"/>
        <end position="492"/>
    </location>
</feature>
<gene>
    <name evidence="2" type="ORF">PCOR1329_LOCUS23970</name>
</gene>